<dbReference type="GO" id="GO:0006508">
    <property type="term" value="P:proteolysis"/>
    <property type="evidence" value="ECO:0007669"/>
    <property type="project" value="UniProtKB-KW"/>
</dbReference>
<feature type="signal peptide" evidence="5">
    <location>
        <begin position="1"/>
        <end position="29"/>
    </location>
</feature>
<proteinExistence type="inferred from homology"/>
<keyword evidence="3" id="KW-0378">Hydrolase</keyword>
<keyword evidence="5" id="KW-0732">Signal</keyword>
<dbReference type="InterPro" id="IPR000064">
    <property type="entry name" value="NLP_P60_dom"/>
</dbReference>
<feature type="domain" description="NlpC/P60" evidence="6">
    <location>
        <begin position="91"/>
        <end position="207"/>
    </location>
</feature>
<keyword evidence="4" id="KW-0788">Thiol protease</keyword>
<evidence type="ECO:0000256" key="1">
    <source>
        <dbReference type="ARBA" id="ARBA00007074"/>
    </source>
</evidence>
<dbReference type="Pfam" id="PF00877">
    <property type="entry name" value="NLPC_P60"/>
    <property type="match status" value="1"/>
</dbReference>
<evidence type="ECO:0000313" key="7">
    <source>
        <dbReference type="EMBL" id="HIY96023.1"/>
    </source>
</evidence>
<evidence type="ECO:0000256" key="3">
    <source>
        <dbReference type="ARBA" id="ARBA00022801"/>
    </source>
</evidence>
<dbReference type="Gene3D" id="3.90.1720.10">
    <property type="entry name" value="endopeptidase domain like (from Nostoc punctiforme)"/>
    <property type="match status" value="1"/>
</dbReference>
<reference evidence="7" key="2">
    <citation type="submission" date="2021-04" db="EMBL/GenBank/DDBJ databases">
        <authorList>
            <person name="Gilroy R."/>
        </authorList>
    </citation>
    <scope>NUCLEOTIDE SEQUENCE</scope>
    <source>
        <strain evidence="7">ChiHjej12B11-9195</strain>
    </source>
</reference>
<reference evidence="7" key="1">
    <citation type="journal article" date="2021" name="PeerJ">
        <title>Extensive microbial diversity within the chicken gut microbiome revealed by metagenomics and culture.</title>
        <authorList>
            <person name="Gilroy R."/>
            <person name="Ravi A."/>
            <person name="Getino M."/>
            <person name="Pursley I."/>
            <person name="Horton D.L."/>
            <person name="Alikhan N.F."/>
            <person name="Baker D."/>
            <person name="Gharbi K."/>
            <person name="Hall N."/>
            <person name="Watson M."/>
            <person name="Adriaenssens E.M."/>
            <person name="Foster-Nyarko E."/>
            <person name="Jarju S."/>
            <person name="Secka A."/>
            <person name="Antonio M."/>
            <person name="Oren A."/>
            <person name="Chaudhuri R.R."/>
            <person name="La Ragione R."/>
            <person name="Hildebrand F."/>
            <person name="Pallen M.J."/>
        </authorList>
    </citation>
    <scope>NUCLEOTIDE SEQUENCE</scope>
    <source>
        <strain evidence="7">ChiHjej12B11-9195</strain>
    </source>
</reference>
<comment type="similarity">
    <text evidence="1">Belongs to the peptidase C40 family.</text>
</comment>
<evidence type="ECO:0000256" key="2">
    <source>
        <dbReference type="ARBA" id="ARBA00022670"/>
    </source>
</evidence>
<dbReference type="PANTHER" id="PTHR47053">
    <property type="entry name" value="MUREIN DD-ENDOPEPTIDASE MEPH-RELATED"/>
    <property type="match status" value="1"/>
</dbReference>
<name>A0A9D1ZUT1_9MICC</name>
<dbReference type="InterPro" id="IPR038765">
    <property type="entry name" value="Papain-like_cys_pep_sf"/>
</dbReference>
<dbReference type="PROSITE" id="PS51935">
    <property type="entry name" value="NLPC_P60"/>
    <property type="match status" value="1"/>
</dbReference>
<dbReference type="EMBL" id="DXCN01000078">
    <property type="protein sequence ID" value="HIY96023.1"/>
    <property type="molecule type" value="Genomic_DNA"/>
</dbReference>
<feature type="chain" id="PRO_5039351572" evidence="5">
    <location>
        <begin position="30"/>
        <end position="207"/>
    </location>
</feature>
<evidence type="ECO:0000259" key="6">
    <source>
        <dbReference type="PROSITE" id="PS51935"/>
    </source>
</evidence>
<comment type="caution">
    <text evidence="7">The sequence shown here is derived from an EMBL/GenBank/DDBJ whole genome shotgun (WGS) entry which is preliminary data.</text>
</comment>
<accession>A0A9D1ZUT1</accession>
<dbReference type="SUPFAM" id="SSF54001">
    <property type="entry name" value="Cysteine proteinases"/>
    <property type="match status" value="1"/>
</dbReference>
<keyword evidence="2" id="KW-0645">Protease</keyword>
<evidence type="ECO:0000313" key="8">
    <source>
        <dbReference type="Proteomes" id="UP000824134"/>
    </source>
</evidence>
<sequence length="207" mass="21227">MAKSTIVRTAGIVAASGAMLAATVAPANAFAVAEVSAPAHSAPALASHSYNYNTWGYEATPVVENTAVETTSTVTTQATTTTEVSSNVDLSTARETVLAAAYDGIGGSYVWGGKTYKAWDCSGFVSYVYAQAGINLTAYTYAMATELTPTSNPQPGDIVFTNGYAHVGIYVGNGQMISALNPSQGTQLTAVDGGGFMPVDGYYTAGI</sequence>
<dbReference type="PANTHER" id="PTHR47053:SF1">
    <property type="entry name" value="MUREIN DD-ENDOPEPTIDASE MEPH-RELATED"/>
    <property type="match status" value="1"/>
</dbReference>
<dbReference type="AlphaFoldDB" id="A0A9D1ZUT1"/>
<gene>
    <name evidence="7" type="ORF">H9821_10310</name>
</gene>
<protein>
    <submittedName>
        <fullName evidence="7">C40 family peptidase</fullName>
    </submittedName>
</protein>
<dbReference type="GO" id="GO:0008234">
    <property type="term" value="F:cysteine-type peptidase activity"/>
    <property type="evidence" value="ECO:0007669"/>
    <property type="project" value="UniProtKB-KW"/>
</dbReference>
<dbReference type="Proteomes" id="UP000824134">
    <property type="component" value="Unassembled WGS sequence"/>
</dbReference>
<evidence type="ECO:0000256" key="5">
    <source>
        <dbReference type="SAM" id="SignalP"/>
    </source>
</evidence>
<organism evidence="7 8">
    <name type="scientific">Candidatus Rothia avicola</name>
    <dbReference type="NCBI Taxonomy" id="2840478"/>
    <lineage>
        <taxon>Bacteria</taxon>
        <taxon>Bacillati</taxon>
        <taxon>Actinomycetota</taxon>
        <taxon>Actinomycetes</taxon>
        <taxon>Micrococcales</taxon>
        <taxon>Micrococcaceae</taxon>
        <taxon>Rothia</taxon>
    </lineage>
</organism>
<dbReference type="InterPro" id="IPR051202">
    <property type="entry name" value="Peptidase_C40"/>
</dbReference>
<evidence type="ECO:0000256" key="4">
    <source>
        <dbReference type="ARBA" id="ARBA00022807"/>
    </source>
</evidence>